<proteinExistence type="predicted"/>
<keyword evidence="1" id="KW-0472">Membrane</keyword>
<dbReference type="Proteomes" id="UP001230051">
    <property type="component" value="Unassembled WGS sequence"/>
</dbReference>
<organism evidence="2 3">
    <name type="scientific">Acipenser oxyrinchus oxyrinchus</name>
    <dbReference type="NCBI Taxonomy" id="40147"/>
    <lineage>
        <taxon>Eukaryota</taxon>
        <taxon>Metazoa</taxon>
        <taxon>Chordata</taxon>
        <taxon>Craniata</taxon>
        <taxon>Vertebrata</taxon>
        <taxon>Euteleostomi</taxon>
        <taxon>Actinopterygii</taxon>
        <taxon>Chondrostei</taxon>
        <taxon>Acipenseriformes</taxon>
        <taxon>Acipenseridae</taxon>
        <taxon>Acipenser</taxon>
    </lineage>
</organism>
<feature type="transmembrane region" description="Helical" evidence="1">
    <location>
        <begin position="123"/>
        <end position="144"/>
    </location>
</feature>
<evidence type="ECO:0000256" key="1">
    <source>
        <dbReference type="SAM" id="Phobius"/>
    </source>
</evidence>
<sequence length="337" mass="37300">MSSDRKFSVFMEGSPLDPLSPSCCKSALRNGQVLQVLTADNTLSSAGEFNMQGCTERLRTQGIQVSCTEYTEALRQAVMDPEVRRYLFCSSRAFSMAIAVLCYVTLWVNLYTSLRLVSTATHWSLSVLVSVSAALLTAALVLLLDRSGARMNTNTDVRLASVNERLLRHNLLLGITELLERGRPRVQLWFVYFDLAMCRQTLTSRLERWKSSKQSQLRERLDQLCVVIDNPLSQSEEGRAGPLAGEDVPLLSSLSTGGGAERKRLTFSQVVRLVPDGTPQEMADQLLLIHSGAYVRLLACGLLPRVSSSLHGGAPCVCQFIEASVLDSPCCWRHAWQ</sequence>
<accession>A0AAD8CRN9</accession>
<dbReference type="Pfam" id="PF14800">
    <property type="entry name" value="DUF4481"/>
    <property type="match status" value="1"/>
</dbReference>
<name>A0AAD8CRN9_ACIOX</name>
<protein>
    <submittedName>
        <fullName evidence="2">Transmembrane protein 268-like</fullName>
    </submittedName>
</protein>
<dbReference type="PANTHER" id="PTHR31193:SF1">
    <property type="entry name" value="TRANSMEMBRANE PROTEIN 268"/>
    <property type="match status" value="1"/>
</dbReference>
<evidence type="ECO:0000313" key="2">
    <source>
        <dbReference type="EMBL" id="KAK1155600.1"/>
    </source>
</evidence>
<feature type="transmembrane region" description="Helical" evidence="1">
    <location>
        <begin position="93"/>
        <end position="111"/>
    </location>
</feature>
<dbReference type="AlphaFoldDB" id="A0AAD8CRN9"/>
<keyword evidence="1" id="KW-1133">Transmembrane helix</keyword>
<comment type="caution">
    <text evidence="2">The sequence shown here is derived from an EMBL/GenBank/DDBJ whole genome shotgun (WGS) entry which is preliminary data.</text>
</comment>
<keyword evidence="1 2" id="KW-0812">Transmembrane</keyword>
<reference evidence="2" key="1">
    <citation type="submission" date="2022-02" db="EMBL/GenBank/DDBJ databases">
        <title>Atlantic sturgeon de novo genome assembly.</title>
        <authorList>
            <person name="Stock M."/>
            <person name="Klopp C."/>
            <person name="Guiguen Y."/>
            <person name="Cabau C."/>
            <person name="Parinello H."/>
            <person name="Santidrian Yebra-Pimentel E."/>
            <person name="Kuhl H."/>
            <person name="Dirks R.P."/>
            <person name="Guessner J."/>
            <person name="Wuertz S."/>
            <person name="Du K."/>
            <person name="Schartl M."/>
        </authorList>
    </citation>
    <scope>NUCLEOTIDE SEQUENCE</scope>
    <source>
        <strain evidence="2">STURGEONOMICS-FGT-2020</strain>
        <tissue evidence="2">Whole blood</tissue>
    </source>
</reference>
<evidence type="ECO:0000313" key="3">
    <source>
        <dbReference type="Proteomes" id="UP001230051"/>
    </source>
</evidence>
<dbReference type="PANTHER" id="PTHR31193">
    <property type="entry name" value="TRANSMEMBRANE PROTEIN C9ORF91"/>
    <property type="match status" value="1"/>
</dbReference>
<gene>
    <name evidence="2" type="primary">TMEM268</name>
    <name evidence="2" type="ORF">AOXY_G26972</name>
</gene>
<keyword evidence="3" id="KW-1185">Reference proteome</keyword>
<dbReference type="InterPro" id="IPR028054">
    <property type="entry name" value="DUF4481"/>
</dbReference>
<dbReference type="EMBL" id="JAGXEW010000030">
    <property type="protein sequence ID" value="KAK1155600.1"/>
    <property type="molecule type" value="Genomic_DNA"/>
</dbReference>